<comment type="similarity">
    <text evidence="8 9">Belongs to the RNA polymerase beta chain family.</text>
</comment>
<dbReference type="InterPro" id="IPR037034">
    <property type="entry name" value="RNA_pol_Rpb2_2_sf"/>
</dbReference>
<dbReference type="Pfam" id="PF10385">
    <property type="entry name" value="RNA_pol_Rpb2_45"/>
    <property type="match status" value="1"/>
</dbReference>
<feature type="domain" description="DNA-directed RNA polymerase beta subunit external 1" evidence="16">
    <location>
        <begin position="609"/>
        <end position="674"/>
    </location>
</feature>
<dbReference type="InterPro" id="IPR014724">
    <property type="entry name" value="RNA_pol_RPB2_OB-fold"/>
</dbReference>
<reference evidence="17 18" key="1">
    <citation type="submission" date="2020-08" db="EMBL/GenBank/DDBJ databases">
        <title>Genome sequence of Sphingomonas rhizophila KACC 19189T.</title>
        <authorList>
            <person name="Hyun D.-W."/>
            <person name="Bae J.-W."/>
        </authorList>
    </citation>
    <scope>NUCLEOTIDE SEQUENCE [LARGE SCALE GENOMIC DNA]</scope>
    <source>
        <strain evidence="17 18">KACC 19189</strain>
    </source>
</reference>
<evidence type="ECO:0000256" key="9">
    <source>
        <dbReference type="RuleBase" id="RU000434"/>
    </source>
</evidence>
<dbReference type="InterPro" id="IPR007121">
    <property type="entry name" value="RNA_pol_bsu_CS"/>
</dbReference>
<dbReference type="InterPro" id="IPR010243">
    <property type="entry name" value="RNA_pol_bsu_bac"/>
</dbReference>
<evidence type="ECO:0000259" key="14">
    <source>
        <dbReference type="Pfam" id="PF04563"/>
    </source>
</evidence>
<dbReference type="FunFam" id="3.90.1800.10:FF:000001">
    <property type="entry name" value="DNA-directed RNA polymerase subunit beta"/>
    <property type="match status" value="1"/>
</dbReference>
<dbReference type="InterPro" id="IPR007120">
    <property type="entry name" value="DNA-dir_RNAP_su2_dom"/>
</dbReference>
<dbReference type="InterPro" id="IPR015712">
    <property type="entry name" value="DNA-dir_RNA_pol_su2"/>
</dbReference>
<dbReference type="KEGG" id="srhi:H9L12_08075"/>
<dbReference type="Pfam" id="PF04565">
    <property type="entry name" value="RNA_pol_Rpb2_3"/>
    <property type="match status" value="1"/>
</dbReference>
<keyword evidence="18" id="KW-1185">Reference proteome</keyword>
<dbReference type="Gene3D" id="2.40.270.10">
    <property type="entry name" value="DNA-directed RNA polymerase, subunit 2, domain 6"/>
    <property type="match status" value="1"/>
</dbReference>
<dbReference type="NCBIfam" id="TIGR02013">
    <property type="entry name" value="rpoB"/>
    <property type="match status" value="1"/>
</dbReference>
<evidence type="ECO:0000256" key="3">
    <source>
        <dbReference type="ARBA" id="ARBA00022478"/>
    </source>
</evidence>
<evidence type="ECO:0000256" key="2">
    <source>
        <dbReference type="ARBA" id="ARBA00009839"/>
    </source>
</evidence>
<comment type="catalytic activity">
    <reaction evidence="7 8 10">
        <text>RNA(n) + a ribonucleoside 5'-triphosphate = RNA(n+1) + diphosphate</text>
        <dbReference type="Rhea" id="RHEA:21248"/>
        <dbReference type="Rhea" id="RHEA-COMP:14527"/>
        <dbReference type="Rhea" id="RHEA-COMP:17342"/>
        <dbReference type="ChEBI" id="CHEBI:33019"/>
        <dbReference type="ChEBI" id="CHEBI:61557"/>
        <dbReference type="ChEBI" id="CHEBI:140395"/>
        <dbReference type="EC" id="2.7.7.6"/>
    </reaction>
</comment>
<evidence type="ECO:0000256" key="6">
    <source>
        <dbReference type="ARBA" id="ARBA00023163"/>
    </source>
</evidence>
<dbReference type="Pfam" id="PF04561">
    <property type="entry name" value="RNA_pol_Rpb2_2"/>
    <property type="match status" value="2"/>
</dbReference>
<dbReference type="GO" id="GO:0006351">
    <property type="term" value="P:DNA-templated transcription"/>
    <property type="evidence" value="ECO:0007669"/>
    <property type="project" value="UniProtKB-UniRule"/>
</dbReference>
<comment type="similarity">
    <text evidence="2">In the C-terminal section; belongs to the RNA polymerase beta' chain family.</text>
</comment>
<evidence type="ECO:0000259" key="11">
    <source>
        <dbReference type="Pfam" id="PF00562"/>
    </source>
</evidence>
<evidence type="ECO:0000256" key="1">
    <source>
        <dbReference type="ARBA" id="ARBA00007616"/>
    </source>
</evidence>
<evidence type="ECO:0000256" key="8">
    <source>
        <dbReference type="HAMAP-Rule" id="MF_01321"/>
    </source>
</evidence>
<dbReference type="InterPro" id="IPR007642">
    <property type="entry name" value="RNA_pol_Rpb2_2"/>
</dbReference>
<dbReference type="Gene3D" id="3.90.1800.10">
    <property type="entry name" value="RNA polymerase alpha subunit dimerisation domain"/>
    <property type="match status" value="1"/>
</dbReference>
<proteinExistence type="inferred from homology"/>
<gene>
    <name evidence="8 17" type="primary">rpoB</name>
    <name evidence="17" type="ORF">H9L12_08075</name>
</gene>
<dbReference type="CDD" id="cd00653">
    <property type="entry name" value="RNA_pol_B_RPB2"/>
    <property type="match status" value="1"/>
</dbReference>
<dbReference type="InterPro" id="IPR007641">
    <property type="entry name" value="RNA_pol_Rpb2_7"/>
</dbReference>
<comment type="subunit">
    <text evidence="8 10">The RNAP catalytic core consists of 2 alpha, 1 beta, 1 beta' and 1 omega subunit. When a sigma factor is associated with the core the holoenzyme is formed, which can initiate transcription.</text>
</comment>
<feature type="domain" description="RNA polymerase beta subunit protrusion" evidence="14">
    <location>
        <begin position="39"/>
        <end position="515"/>
    </location>
</feature>
<feature type="domain" description="DNA-directed RNA polymerase subunit 2 hybrid-binding" evidence="11">
    <location>
        <begin position="736"/>
        <end position="1299"/>
    </location>
</feature>
<dbReference type="Gene3D" id="2.40.50.100">
    <property type="match status" value="1"/>
</dbReference>
<dbReference type="Gene3D" id="2.40.50.150">
    <property type="match status" value="1"/>
</dbReference>
<dbReference type="InterPro" id="IPR037033">
    <property type="entry name" value="DNA-dir_RNAP_su2_hyb_sf"/>
</dbReference>
<comment type="similarity">
    <text evidence="1">In the N-terminal section; belongs to the RNA polymerase beta chain family.</text>
</comment>
<dbReference type="Gene3D" id="3.90.1100.10">
    <property type="match status" value="2"/>
</dbReference>
<dbReference type="PROSITE" id="PS01166">
    <property type="entry name" value="RNA_POL_BETA"/>
    <property type="match status" value="1"/>
</dbReference>
<dbReference type="GO" id="GO:0003677">
    <property type="term" value="F:DNA binding"/>
    <property type="evidence" value="ECO:0007669"/>
    <property type="project" value="UniProtKB-UniRule"/>
</dbReference>
<feature type="domain" description="RNA polymerase Rpb2" evidence="13">
    <location>
        <begin position="364"/>
        <end position="472"/>
    </location>
</feature>
<comment type="function">
    <text evidence="8 10">DNA-dependent RNA polymerase catalyzes the transcription of DNA into RNA using the four ribonucleoside triphosphates as substrates.</text>
</comment>
<evidence type="ECO:0000259" key="16">
    <source>
        <dbReference type="Pfam" id="PF10385"/>
    </source>
</evidence>
<dbReference type="NCBIfam" id="NF001616">
    <property type="entry name" value="PRK00405.1"/>
    <property type="match status" value="1"/>
</dbReference>
<feature type="domain" description="RNA polymerase Rpb2" evidence="15">
    <location>
        <begin position="531"/>
        <end position="599"/>
    </location>
</feature>
<evidence type="ECO:0000256" key="10">
    <source>
        <dbReference type="RuleBase" id="RU363031"/>
    </source>
</evidence>
<dbReference type="EC" id="2.7.7.6" evidence="8 10"/>
<dbReference type="InterPro" id="IPR019462">
    <property type="entry name" value="DNA-dir_RNA_pol_bsu_external_1"/>
</dbReference>
<protein>
    <recommendedName>
        <fullName evidence="8 10">DNA-directed RNA polymerase subunit beta</fullName>
        <shortName evidence="8">RNAP subunit beta</shortName>
        <ecNumber evidence="8 10">2.7.7.6</ecNumber>
    </recommendedName>
    <alternativeName>
        <fullName evidence="8">RNA polymerase subunit beta</fullName>
    </alternativeName>
    <alternativeName>
        <fullName evidence="8">Transcriptase subunit beta</fullName>
    </alternativeName>
</protein>
<dbReference type="GO" id="GO:0003899">
    <property type="term" value="F:DNA-directed RNA polymerase activity"/>
    <property type="evidence" value="ECO:0007669"/>
    <property type="project" value="UniProtKB-UniRule"/>
</dbReference>
<dbReference type="Gene3D" id="2.30.150.10">
    <property type="entry name" value="DNA-directed RNA polymerase, beta subunit, external 1 domain"/>
    <property type="match status" value="1"/>
</dbReference>
<organism evidence="17 18">
    <name type="scientific">Sphingomonas rhizophila</name>
    <dbReference type="NCBI Taxonomy" id="2071607"/>
    <lineage>
        <taxon>Bacteria</taxon>
        <taxon>Pseudomonadati</taxon>
        <taxon>Pseudomonadota</taxon>
        <taxon>Alphaproteobacteria</taxon>
        <taxon>Sphingomonadales</taxon>
        <taxon>Sphingomonadaceae</taxon>
        <taxon>Sphingomonas</taxon>
    </lineage>
</organism>
<feature type="domain" description="RNA polymerase Rpb2" evidence="12">
    <location>
        <begin position="1301"/>
        <end position="1374"/>
    </location>
</feature>
<dbReference type="RefSeq" id="WP_187541302.1">
    <property type="nucleotide sequence ID" value="NZ_CP060717.1"/>
</dbReference>
<dbReference type="Pfam" id="PF00562">
    <property type="entry name" value="RNA_pol_Rpb2_6"/>
    <property type="match status" value="1"/>
</dbReference>
<dbReference type="PANTHER" id="PTHR20856">
    <property type="entry name" value="DNA-DIRECTED RNA POLYMERASE I SUBUNIT 2"/>
    <property type="match status" value="1"/>
</dbReference>
<evidence type="ECO:0000313" key="17">
    <source>
        <dbReference type="EMBL" id="QNN64302.1"/>
    </source>
</evidence>
<dbReference type="InterPro" id="IPR042107">
    <property type="entry name" value="DNA-dir_RNA_pol_bsu_ext_1_sf"/>
</dbReference>
<evidence type="ECO:0000259" key="13">
    <source>
        <dbReference type="Pfam" id="PF04561"/>
    </source>
</evidence>
<dbReference type="InterPro" id="IPR007644">
    <property type="entry name" value="RNA_pol_bsu_protrusion"/>
</dbReference>
<dbReference type="GO" id="GO:0000428">
    <property type="term" value="C:DNA-directed RNA polymerase complex"/>
    <property type="evidence" value="ECO:0007669"/>
    <property type="project" value="UniProtKB-KW"/>
</dbReference>
<evidence type="ECO:0000256" key="7">
    <source>
        <dbReference type="ARBA" id="ARBA00048552"/>
    </source>
</evidence>
<dbReference type="Gene3D" id="3.90.1110.10">
    <property type="entry name" value="RNA polymerase Rpb2, domain 2"/>
    <property type="match status" value="1"/>
</dbReference>
<dbReference type="Pfam" id="PF04560">
    <property type="entry name" value="RNA_pol_Rpb2_7"/>
    <property type="match status" value="1"/>
</dbReference>
<keyword evidence="3 8" id="KW-0240">DNA-directed RNA polymerase</keyword>
<name>A0A7G9S8X7_9SPHN</name>
<dbReference type="SUPFAM" id="SSF64484">
    <property type="entry name" value="beta and beta-prime subunits of DNA dependent RNA-polymerase"/>
    <property type="match status" value="1"/>
</dbReference>
<evidence type="ECO:0000313" key="18">
    <source>
        <dbReference type="Proteomes" id="UP000515955"/>
    </source>
</evidence>
<dbReference type="Proteomes" id="UP000515955">
    <property type="component" value="Chromosome"/>
</dbReference>
<sequence>MATKAKDVPASTGRSVHTNTRRIRKIFGNIHEISEMPNLIEVQRESYEQFLRSDPSIGYVSGLEKTLRSVFPIQDFAGTAHLDFDRYELEEPKFDTDECRQRGLTYAAPMRVTLRLTSFEIDPDTEAKSVIDIKEQDVYMGDMPLMTGNGTFIVNGTERVIVSQMHRSPGVLFDHDRGKTHASGKYLFAARVIPYRGSWLDFEFDAKDIVNVRIDRKRKLPVTALLHALGLSSEEILNTFYNRLTYVRGSNGWQIPYAAEGWRGQKPTHDVVDADSGEVIFKAHEKITPRKANAAGKDGLKNVIIPTEEIFGRFSAYDLINEKTGEIYVEAGDEISAENLEKLDKAGVDRLELLDIDYVNTGPWIRNTLKADKAEDGDQALADIYRVMRPGEPPTRETADALFYGLFFDAERYDLSAVGRVKLNMRLGLDAEDTVTTLRREDIIAVVQELVNLKDGKGEIDDIDNLANRRVRSVGELLENQYRVGLLRMERAVKERMSSVDVSTVMPNDLINAKPAVAAVREFFGSSQLSQFMDQTNPLSEVTHKRRVSALGPGGLTRERAGFEVRDVHPTHYGRICPIETPEGPNIGLINSLASFSRVNKYGFIETPYRKVVDNKVTDEVVYLSAMEEAKHTIAQANAELDQNGAFLEEIVSSRRAGDFLMAPRDTITLMDVSPKQLVSVAASLIPFLENDDANRALMGSNMQRQAVPLLQADAPLVGTGMEETVARDSGAAIAARRAGIVDQVDASRIVIRATGELRAGESGVDIYTLMKFQRSNQNTCINQRPLVKVGDTVETGEIIADGPSTQFGELALGRNVLVAFMPWNGYNYEDSILISERIVKDDVFTSIHIEEFEVMARDTKLGPEDITRDIPNVGEEALRNLDEAGIVYIGAEVEPGDILCGKITPKGESPMTPEEKLLRAIFGEKASDVRDTSLRLPPGVAGTVVEVRVFNRHGIDIDDRTRAIQTEEKERLKKDADDEKAILNRATFTRLREMLIGQTATAAPKGMKKGATVDEAMLEETPKHEWWKVAVKDDARQSDLEALKAQYDESVQVIDRKFEDRVQKVEAGDELAPGVLKMVKVFVAVKRKLQPGDKMAGRHGNKGVISRILPVEDMPFLEDGTHADIVLNPLGVPSRMNVGQIFETHLGWAARGLGKQIGEMLEGMHGRGAEISGKDAKEIREKLKDIYGDNYAKDIDARSDEGVMELAANLVGGVPMGTPVFDGAREADVSAMLEKAGLDTSGQVTLFDGRTGEAFDRKVTVGYIYMLKLHHLVDDKIHARSIGPYSLVTQQPLGGKAQFGGQRFGEMEVWALQAYGAAYTLQEMLTVKSDDVIGRTKVYEAIVKGDDTFEAGIPESFNVLVKEMRSLGLSVELDSIEDPDAEPTAIAAE</sequence>
<keyword evidence="5 8" id="KW-0548">Nucleotidyltransferase</keyword>
<dbReference type="InterPro" id="IPR007645">
    <property type="entry name" value="RNA_pol_Rpb2_3"/>
</dbReference>
<keyword evidence="6 8" id="KW-0804">Transcription</keyword>
<feature type="domain" description="RNA polymerase Rpb2" evidence="13">
    <location>
        <begin position="167"/>
        <end position="239"/>
    </location>
</feature>
<evidence type="ECO:0000259" key="12">
    <source>
        <dbReference type="Pfam" id="PF04560"/>
    </source>
</evidence>
<dbReference type="FunFam" id="2.40.50.100:FF:000006">
    <property type="entry name" value="DNA-directed RNA polymerase subunit beta"/>
    <property type="match status" value="1"/>
</dbReference>
<evidence type="ECO:0000259" key="15">
    <source>
        <dbReference type="Pfam" id="PF04565"/>
    </source>
</evidence>
<evidence type="ECO:0000256" key="5">
    <source>
        <dbReference type="ARBA" id="ARBA00022695"/>
    </source>
</evidence>
<dbReference type="Pfam" id="PF04563">
    <property type="entry name" value="RNA_pol_Rpb2_1"/>
    <property type="match status" value="1"/>
</dbReference>
<dbReference type="EMBL" id="CP060717">
    <property type="protein sequence ID" value="QNN64302.1"/>
    <property type="molecule type" value="Genomic_DNA"/>
</dbReference>
<accession>A0A7G9S8X7</accession>
<dbReference type="HAMAP" id="MF_01321">
    <property type="entry name" value="RNApol_bact_RpoB"/>
    <property type="match status" value="1"/>
</dbReference>
<evidence type="ECO:0000256" key="4">
    <source>
        <dbReference type="ARBA" id="ARBA00022679"/>
    </source>
</evidence>
<dbReference type="GO" id="GO:0032549">
    <property type="term" value="F:ribonucleoside binding"/>
    <property type="evidence" value="ECO:0007669"/>
    <property type="project" value="InterPro"/>
</dbReference>
<keyword evidence="4 8" id="KW-0808">Transferase</keyword>